<dbReference type="InterPro" id="IPR036554">
    <property type="entry name" value="GHMP_kinase_C_sf"/>
</dbReference>
<keyword evidence="7 9" id="KW-0067">ATP-binding</keyword>
<feature type="domain" description="GHMP kinase C-terminal" evidence="11">
    <location>
        <begin position="186"/>
        <end position="261"/>
    </location>
</feature>
<evidence type="ECO:0000256" key="7">
    <source>
        <dbReference type="ARBA" id="ARBA00022840"/>
    </source>
</evidence>
<evidence type="ECO:0000256" key="5">
    <source>
        <dbReference type="ARBA" id="ARBA00022741"/>
    </source>
</evidence>
<dbReference type="InterPro" id="IPR014721">
    <property type="entry name" value="Ribsml_uS5_D2-typ_fold_subgr"/>
</dbReference>
<evidence type="ECO:0000256" key="4">
    <source>
        <dbReference type="ARBA" id="ARBA00022679"/>
    </source>
</evidence>
<dbReference type="InterPro" id="IPR013750">
    <property type="entry name" value="GHMP_kinase_C_dom"/>
</dbReference>
<evidence type="ECO:0000256" key="6">
    <source>
        <dbReference type="ARBA" id="ARBA00022777"/>
    </source>
</evidence>
<evidence type="ECO:0000256" key="3">
    <source>
        <dbReference type="ARBA" id="ARBA00017473"/>
    </source>
</evidence>
<dbReference type="RefSeq" id="WP_349053886.1">
    <property type="nucleotide sequence ID" value="NZ_JBBNPS010000010.1"/>
</dbReference>
<dbReference type="PANTHER" id="PTHR43527">
    <property type="entry name" value="4-DIPHOSPHOCYTIDYL-2-C-METHYL-D-ERYTHRITOL KINASE, CHLOROPLASTIC"/>
    <property type="match status" value="1"/>
</dbReference>
<sequence>MRAYGKINVGLWIKGKRADGYHEIKTLFLPIGLYDEIEIERAAAFSMEGPNYGEKDLMAAAHRYLESRFGPLPVKIRIRKNIPAGAGLAGGTADGALVLKAVRDIYSLPMTDEELISDSAILGADFPYCLYGKAAMGERIGDVLHPVCVPSYPALLLNPGFAVSTKEAYAMATLGKSKGSLKETVDLLQKGRLEGLRDTVANDLYDGVRLMHSEIDEMIADLYESGAAFAHMSGSGPTVYGLFKKIEERDAAYAILRKKYRIAIKTETAGEEHGTTGNSHQG</sequence>
<evidence type="ECO:0000256" key="1">
    <source>
        <dbReference type="ARBA" id="ARBA00009684"/>
    </source>
</evidence>
<dbReference type="SUPFAM" id="SSF55060">
    <property type="entry name" value="GHMP Kinase, C-terminal domain"/>
    <property type="match status" value="1"/>
</dbReference>
<evidence type="ECO:0000259" key="11">
    <source>
        <dbReference type="Pfam" id="PF08544"/>
    </source>
</evidence>
<comment type="function">
    <text evidence="9">Catalyzes the phosphorylation of the position 2 hydroxy group of 4-diphosphocytidyl-2C-methyl-D-erythritol.</text>
</comment>
<dbReference type="Gene3D" id="3.30.70.890">
    <property type="entry name" value="GHMP kinase, C-terminal domain"/>
    <property type="match status" value="1"/>
</dbReference>
<dbReference type="HAMAP" id="MF_00061">
    <property type="entry name" value="IspE"/>
    <property type="match status" value="1"/>
</dbReference>
<keyword evidence="4 9" id="KW-0808">Transferase</keyword>
<dbReference type="EMBL" id="JBBNPS010000010">
    <property type="protein sequence ID" value="MEQ3353601.1"/>
    <property type="molecule type" value="Genomic_DNA"/>
</dbReference>
<dbReference type="Gene3D" id="3.30.230.10">
    <property type="match status" value="1"/>
</dbReference>
<gene>
    <name evidence="9 12" type="primary">ispE</name>
    <name evidence="12" type="ORF">AAA081_04700</name>
</gene>
<dbReference type="GO" id="GO:0050515">
    <property type="term" value="F:4-(cytidine 5'-diphospho)-2-C-methyl-D-erythritol kinase activity"/>
    <property type="evidence" value="ECO:0007669"/>
    <property type="project" value="UniProtKB-EC"/>
</dbReference>
<comment type="catalytic activity">
    <reaction evidence="9">
        <text>4-CDP-2-C-methyl-D-erythritol + ATP = 4-CDP-2-C-methyl-D-erythritol 2-phosphate + ADP + H(+)</text>
        <dbReference type="Rhea" id="RHEA:18437"/>
        <dbReference type="ChEBI" id="CHEBI:15378"/>
        <dbReference type="ChEBI" id="CHEBI:30616"/>
        <dbReference type="ChEBI" id="CHEBI:57823"/>
        <dbReference type="ChEBI" id="CHEBI:57919"/>
        <dbReference type="ChEBI" id="CHEBI:456216"/>
        <dbReference type="EC" id="2.7.1.148"/>
    </reaction>
</comment>
<dbReference type="InterPro" id="IPR020568">
    <property type="entry name" value="Ribosomal_Su5_D2-typ_SF"/>
</dbReference>
<evidence type="ECO:0000259" key="10">
    <source>
        <dbReference type="Pfam" id="PF00288"/>
    </source>
</evidence>
<evidence type="ECO:0000256" key="8">
    <source>
        <dbReference type="ARBA" id="ARBA00032554"/>
    </source>
</evidence>
<name>A0ABV1J5X4_9FIRM</name>
<comment type="similarity">
    <text evidence="1 9">Belongs to the GHMP kinase family. IspE subfamily.</text>
</comment>
<dbReference type="InterPro" id="IPR004424">
    <property type="entry name" value="IspE"/>
</dbReference>
<organism evidence="12 13">
    <name type="scientific">Aedoeadaptatus acetigenes</name>
    <dbReference type="NCBI Taxonomy" id="2981723"/>
    <lineage>
        <taxon>Bacteria</taxon>
        <taxon>Bacillati</taxon>
        <taxon>Bacillota</taxon>
        <taxon>Tissierellia</taxon>
        <taxon>Tissierellales</taxon>
        <taxon>Peptoniphilaceae</taxon>
        <taxon>Aedoeadaptatus</taxon>
    </lineage>
</organism>
<evidence type="ECO:0000313" key="13">
    <source>
        <dbReference type="Proteomes" id="UP001481872"/>
    </source>
</evidence>
<evidence type="ECO:0000313" key="12">
    <source>
        <dbReference type="EMBL" id="MEQ3353601.1"/>
    </source>
</evidence>
<dbReference type="PIRSF" id="PIRSF010376">
    <property type="entry name" value="IspE"/>
    <property type="match status" value="1"/>
</dbReference>
<comment type="caution">
    <text evidence="12">The sequence shown here is derived from an EMBL/GenBank/DDBJ whole genome shotgun (WGS) entry which is preliminary data.</text>
</comment>
<evidence type="ECO:0000256" key="2">
    <source>
        <dbReference type="ARBA" id="ARBA00012052"/>
    </source>
</evidence>
<dbReference type="Pfam" id="PF08544">
    <property type="entry name" value="GHMP_kinases_C"/>
    <property type="match status" value="1"/>
</dbReference>
<feature type="domain" description="GHMP kinase N-terminal" evidence="10">
    <location>
        <begin position="59"/>
        <end position="133"/>
    </location>
</feature>
<dbReference type="EC" id="2.7.1.148" evidence="2 9"/>
<dbReference type="Proteomes" id="UP001481872">
    <property type="component" value="Unassembled WGS sequence"/>
</dbReference>
<keyword evidence="9" id="KW-0414">Isoprene biosynthesis</keyword>
<dbReference type="NCBIfam" id="TIGR00154">
    <property type="entry name" value="ispE"/>
    <property type="match status" value="1"/>
</dbReference>
<accession>A0ABV1J5X4</accession>
<reference evidence="12 13" key="1">
    <citation type="submission" date="2024-04" db="EMBL/GenBank/DDBJ databases">
        <title>Human intestinal bacterial collection.</title>
        <authorList>
            <person name="Pauvert C."/>
            <person name="Hitch T.C.A."/>
            <person name="Clavel T."/>
        </authorList>
    </citation>
    <scope>NUCLEOTIDE SEQUENCE [LARGE SCALE GENOMIC DNA]</scope>
    <source>
        <strain evidence="12 13">CLA-SR-H026</strain>
    </source>
</reference>
<dbReference type="InterPro" id="IPR006204">
    <property type="entry name" value="GHMP_kinase_N_dom"/>
</dbReference>
<dbReference type="Pfam" id="PF00288">
    <property type="entry name" value="GHMP_kinases_N"/>
    <property type="match status" value="1"/>
</dbReference>
<proteinExistence type="inferred from homology"/>
<comment type="caution">
    <text evidence="9">Lacks conserved residue(s) required for the propagation of feature annotation.</text>
</comment>
<protein>
    <recommendedName>
        <fullName evidence="3 9">4-diphosphocytidyl-2-C-methyl-D-erythritol kinase</fullName>
        <shortName evidence="9">CMK</shortName>
        <ecNumber evidence="2 9">2.7.1.148</ecNumber>
    </recommendedName>
    <alternativeName>
        <fullName evidence="8 9">4-(cytidine-5'-diphospho)-2-C-methyl-D-erythritol kinase</fullName>
    </alternativeName>
</protein>
<feature type="active site" evidence="9">
    <location>
        <position position="6"/>
    </location>
</feature>
<feature type="active site" evidence="9">
    <location>
        <position position="125"/>
    </location>
</feature>
<evidence type="ECO:0000256" key="9">
    <source>
        <dbReference type="HAMAP-Rule" id="MF_00061"/>
    </source>
</evidence>
<dbReference type="SUPFAM" id="SSF54211">
    <property type="entry name" value="Ribosomal protein S5 domain 2-like"/>
    <property type="match status" value="1"/>
</dbReference>
<keyword evidence="6 9" id="KW-0418">Kinase</keyword>
<comment type="pathway">
    <text evidence="9">Isoprenoid biosynthesis; isopentenyl diphosphate biosynthesis via DXP pathway; isopentenyl diphosphate from 1-deoxy-D-xylulose 5-phosphate: step 3/6.</text>
</comment>
<keyword evidence="13" id="KW-1185">Reference proteome</keyword>
<dbReference type="PANTHER" id="PTHR43527:SF2">
    <property type="entry name" value="4-DIPHOSPHOCYTIDYL-2-C-METHYL-D-ERYTHRITOL KINASE, CHLOROPLASTIC"/>
    <property type="match status" value="1"/>
</dbReference>
<keyword evidence="5 9" id="KW-0547">Nucleotide-binding</keyword>